<accession>A0A1B6G5X5</accession>
<sequence>CPFSTGFSKCEFVWEGCRDSVKPVVCYFSGYLAISLIKFCLTMAEIAAEVKTAQASPEKEVEKKEKEVVKEVVEEKPVENGQETEAPKDNGTNEAEENDTSENGENGTATEESTDTAPLKRKSEGAVDVPDDAATNGVSPQKKAKLDEPPVENGEAESVA</sequence>
<dbReference type="AlphaFoldDB" id="A0A1B6G5X5"/>
<feature type="compositionally biased region" description="Basic and acidic residues" evidence="1">
    <location>
        <begin position="57"/>
        <end position="78"/>
    </location>
</feature>
<dbReference type="EMBL" id="GECZ01011932">
    <property type="protein sequence ID" value="JAS57837.1"/>
    <property type="molecule type" value="Transcribed_RNA"/>
</dbReference>
<name>A0A1B6G5X5_9HEMI</name>
<feature type="region of interest" description="Disordered" evidence="1">
    <location>
        <begin position="52"/>
        <end position="160"/>
    </location>
</feature>
<evidence type="ECO:0000256" key="1">
    <source>
        <dbReference type="SAM" id="MobiDB-lite"/>
    </source>
</evidence>
<gene>
    <name evidence="2" type="ORF">g.12128</name>
</gene>
<organism evidence="2">
    <name type="scientific">Cuerna arida</name>
    <dbReference type="NCBI Taxonomy" id="1464854"/>
    <lineage>
        <taxon>Eukaryota</taxon>
        <taxon>Metazoa</taxon>
        <taxon>Ecdysozoa</taxon>
        <taxon>Arthropoda</taxon>
        <taxon>Hexapoda</taxon>
        <taxon>Insecta</taxon>
        <taxon>Pterygota</taxon>
        <taxon>Neoptera</taxon>
        <taxon>Paraneoptera</taxon>
        <taxon>Hemiptera</taxon>
        <taxon>Auchenorrhyncha</taxon>
        <taxon>Membracoidea</taxon>
        <taxon>Cicadellidae</taxon>
        <taxon>Cicadellinae</taxon>
        <taxon>Proconiini</taxon>
        <taxon>Cuerna</taxon>
    </lineage>
</organism>
<protein>
    <submittedName>
        <fullName evidence="2">Uncharacterized protein</fullName>
    </submittedName>
</protein>
<feature type="non-terminal residue" evidence="2">
    <location>
        <position position="1"/>
    </location>
</feature>
<reference evidence="2" key="1">
    <citation type="submission" date="2015-11" db="EMBL/GenBank/DDBJ databases">
        <title>De novo transcriptome assembly of four potential Pierce s Disease insect vectors from Arizona vineyards.</title>
        <authorList>
            <person name="Tassone E.E."/>
        </authorList>
    </citation>
    <scope>NUCLEOTIDE SEQUENCE</scope>
</reference>
<proteinExistence type="predicted"/>
<evidence type="ECO:0000313" key="2">
    <source>
        <dbReference type="EMBL" id="JAS57837.1"/>
    </source>
</evidence>